<gene>
    <name evidence="1" type="ORF">ILYODFUR_038082</name>
</gene>
<organism evidence="1 2">
    <name type="scientific">Ilyodon furcidens</name>
    <name type="common">goldbreast splitfin</name>
    <dbReference type="NCBI Taxonomy" id="33524"/>
    <lineage>
        <taxon>Eukaryota</taxon>
        <taxon>Metazoa</taxon>
        <taxon>Chordata</taxon>
        <taxon>Craniata</taxon>
        <taxon>Vertebrata</taxon>
        <taxon>Euteleostomi</taxon>
        <taxon>Actinopterygii</taxon>
        <taxon>Neopterygii</taxon>
        <taxon>Teleostei</taxon>
        <taxon>Neoteleostei</taxon>
        <taxon>Acanthomorphata</taxon>
        <taxon>Ovalentaria</taxon>
        <taxon>Atherinomorphae</taxon>
        <taxon>Cyprinodontiformes</taxon>
        <taxon>Goodeidae</taxon>
        <taxon>Ilyodon</taxon>
    </lineage>
</organism>
<comment type="caution">
    <text evidence="1">The sequence shown here is derived from an EMBL/GenBank/DDBJ whole genome shotgun (WGS) entry which is preliminary data.</text>
</comment>
<evidence type="ECO:0000313" key="2">
    <source>
        <dbReference type="Proteomes" id="UP001482620"/>
    </source>
</evidence>
<dbReference type="Proteomes" id="UP001482620">
    <property type="component" value="Unassembled WGS sequence"/>
</dbReference>
<evidence type="ECO:0000313" key="1">
    <source>
        <dbReference type="EMBL" id="MEQ2227482.1"/>
    </source>
</evidence>
<accession>A0ABV0T7B6</accession>
<protein>
    <submittedName>
        <fullName evidence="1">Uncharacterized protein</fullName>
    </submittedName>
</protein>
<reference evidence="1 2" key="1">
    <citation type="submission" date="2021-06" db="EMBL/GenBank/DDBJ databases">
        <authorList>
            <person name="Palmer J.M."/>
        </authorList>
    </citation>
    <scope>NUCLEOTIDE SEQUENCE [LARGE SCALE GENOMIC DNA]</scope>
    <source>
        <strain evidence="2">if_2019</strain>
        <tissue evidence="1">Muscle</tissue>
    </source>
</reference>
<proteinExistence type="predicted"/>
<name>A0ABV0T7B6_9TELE</name>
<dbReference type="EMBL" id="JAHRIQ010020618">
    <property type="protein sequence ID" value="MEQ2227482.1"/>
    <property type="molecule type" value="Genomic_DNA"/>
</dbReference>
<sequence>MKQGAIQPGLQAHMLSSRVQLSTECTSLMSDKHQIQVFTPNSASFFITNKVMITYMQKENTLCERKTHGRESRLYCGKILTRPLRPRRPPTMVEYNNNKTM</sequence>
<keyword evidence="2" id="KW-1185">Reference proteome</keyword>